<dbReference type="SMART" id="SM00408">
    <property type="entry name" value="IGc2"/>
    <property type="match status" value="2"/>
</dbReference>
<proteinExistence type="predicted"/>
<evidence type="ECO:0000256" key="3">
    <source>
        <dbReference type="ARBA" id="ARBA00023157"/>
    </source>
</evidence>
<sequence length="200" mass="22995">MMFFTFFFFEIAIFLADCSRAPPPTVLRTSMASATVLRGEDMVFTCIINHLGSHMVAFVKSDTPLRLISFDERVFRSRDKYEVRSRVGDSHNEWTLTIKNVDEADRGNYSCQVNTDPPQIVSGNLDVKVPPQIARKNPTDYIIQEGDNVTMLCRAEGNPKPTVTWRRADRQIIRYNGAQFLWMRLKSKLRNMLSGPQRKT</sequence>
<dbReference type="InterPro" id="IPR003598">
    <property type="entry name" value="Ig_sub2"/>
</dbReference>
<gene>
    <name evidence="7" type="ORF">CAMP_LOCUS2739</name>
</gene>
<feature type="chain" id="PRO_5040403180" description="Ig-like domain-containing protein" evidence="5">
    <location>
        <begin position="19"/>
        <end position="200"/>
    </location>
</feature>
<dbReference type="InterPro" id="IPR013098">
    <property type="entry name" value="Ig_I-set"/>
</dbReference>
<evidence type="ECO:0000256" key="5">
    <source>
        <dbReference type="SAM" id="SignalP"/>
    </source>
</evidence>
<dbReference type="GO" id="GO:0043005">
    <property type="term" value="C:neuron projection"/>
    <property type="evidence" value="ECO:0007669"/>
    <property type="project" value="TreeGrafter"/>
</dbReference>
<dbReference type="Proteomes" id="UP001152747">
    <property type="component" value="Unassembled WGS sequence"/>
</dbReference>
<dbReference type="Pfam" id="PF07679">
    <property type="entry name" value="I-set"/>
    <property type="match status" value="1"/>
</dbReference>
<dbReference type="PROSITE" id="PS50835">
    <property type="entry name" value="IG_LIKE"/>
    <property type="match status" value="2"/>
</dbReference>
<organism evidence="7 8">
    <name type="scientific">Caenorhabditis angaria</name>
    <dbReference type="NCBI Taxonomy" id="860376"/>
    <lineage>
        <taxon>Eukaryota</taxon>
        <taxon>Metazoa</taxon>
        <taxon>Ecdysozoa</taxon>
        <taxon>Nematoda</taxon>
        <taxon>Chromadorea</taxon>
        <taxon>Rhabditida</taxon>
        <taxon>Rhabditina</taxon>
        <taxon>Rhabditomorpha</taxon>
        <taxon>Rhabditoidea</taxon>
        <taxon>Rhabditidae</taxon>
        <taxon>Peloderinae</taxon>
        <taxon>Caenorhabditis</taxon>
    </lineage>
</organism>
<dbReference type="InterPro" id="IPR013783">
    <property type="entry name" value="Ig-like_fold"/>
</dbReference>
<dbReference type="SMART" id="SM00409">
    <property type="entry name" value="IG"/>
    <property type="match status" value="1"/>
</dbReference>
<feature type="domain" description="Ig-like" evidence="6">
    <location>
        <begin position="131"/>
        <end position="200"/>
    </location>
</feature>
<accession>A0A9P1I5R5</accession>
<keyword evidence="8" id="KW-1185">Reference proteome</keyword>
<dbReference type="AlphaFoldDB" id="A0A9P1I5R5"/>
<dbReference type="Pfam" id="PF13927">
    <property type="entry name" value="Ig_3"/>
    <property type="match status" value="1"/>
</dbReference>
<dbReference type="InterPro" id="IPR007110">
    <property type="entry name" value="Ig-like_dom"/>
</dbReference>
<dbReference type="PANTHER" id="PTHR12231:SF253">
    <property type="entry name" value="DPR-INTERACTING PROTEIN ETA, ISOFORM B-RELATED"/>
    <property type="match status" value="1"/>
</dbReference>
<keyword evidence="4" id="KW-0393">Immunoglobulin domain</keyword>
<evidence type="ECO:0000256" key="1">
    <source>
        <dbReference type="ARBA" id="ARBA00022729"/>
    </source>
</evidence>
<evidence type="ECO:0000313" key="8">
    <source>
        <dbReference type="Proteomes" id="UP001152747"/>
    </source>
</evidence>
<dbReference type="OrthoDB" id="10012075at2759"/>
<keyword evidence="3" id="KW-1015">Disulfide bond</keyword>
<dbReference type="Gene3D" id="2.60.40.10">
    <property type="entry name" value="Immunoglobulins"/>
    <property type="match status" value="2"/>
</dbReference>
<evidence type="ECO:0000259" key="6">
    <source>
        <dbReference type="PROSITE" id="PS50835"/>
    </source>
</evidence>
<keyword evidence="2" id="KW-0677">Repeat</keyword>
<feature type="signal peptide" evidence="5">
    <location>
        <begin position="1"/>
        <end position="18"/>
    </location>
</feature>
<keyword evidence="1 5" id="KW-0732">Signal</keyword>
<evidence type="ECO:0000256" key="2">
    <source>
        <dbReference type="ARBA" id="ARBA00022737"/>
    </source>
</evidence>
<evidence type="ECO:0000256" key="4">
    <source>
        <dbReference type="ARBA" id="ARBA00023319"/>
    </source>
</evidence>
<dbReference type="EMBL" id="CANHGI010000001">
    <property type="protein sequence ID" value="CAI5440102.1"/>
    <property type="molecule type" value="Genomic_DNA"/>
</dbReference>
<dbReference type="InterPro" id="IPR036179">
    <property type="entry name" value="Ig-like_dom_sf"/>
</dbReference>
<dbReference type="InterPro" id="IPR051170">
    <property type="entry name" value="Neural/epithelial_adhesion"/>
</dbReference>
<dbReference type="InterPro" id="IPR003599">
    <property type="entry name" value="Ig_sub"/>
</dbReference>
<reference evidence="7" key="1">
    <citation type="submission" date="2022-11" db="EMBL/GenBank/DDBJ databases">
        <authorList>
            <person name="Kikuchi T."/>
        </authorList>
    </citation>
    <scope>NUCLEOTIDE SEQUENCE</scope>
    <source>
        <strain evidence="7">PS1010</strain>
    </source>
</reference>
<name>A0A9P1I5R5_9PELO</name>
<evidence type="ECO:0000313" key="7">
    <source>
        <dbReference type="EMBL" id="CAI5440102.1"/>
    </source>
</evidence>
<feature type="domain" description="Ig-like" evidence="6">
    <location>
        <begin position="24"/>
        <end position="122"/>
    </location>
</feature>
<dbReference type="PANTHER" id="PTHR12231">
    <property type="entry name" value="CTX-RELATED TYPE I TRANSMEMBRANE PROTEIN"/>
    <property type="match status" value="1"/>
</dbReference>
<comment type="caution">
    <text evidence="7">The sequence shown here is derived from an EMBL/GenBank/DDBJ whole genome shotgun (WGS) entry which is preliminary data.</text>
</comment>
<protein>
    <recommendedName>
        <fullName evidence="6">Ig-like domain-containing protein</fullName>
    </recommendedName>
</protein>
<dbReference type="SUPFAM" id="SSF48726">
    <property type="entry name" value="Immunoglobulin"/>
    <property type="match status" value="1"/>
</dbReference>